<dbReference type="AlphaFoldDB" id="A0A4C1Y5Z2"/>
<feature type="repeat" description="WD" evidence="1">
    <location>
        <begin position="592"/>
        <end position="623"/>
    </location>
</feature>
<evidence type="ECO:0000313" key="3">
    <source>
        <dbReference type="EMBL" id="GBP69977.1"/>
    </source>
</evidence>
<reference evidence="3 4" key="1">
    <citation type="journal article" date="2019" name="Commun. Biol.">
        <title>The bagworm genome reveals a unique fibroin gene that provides high tensile strength.</title>
        <authorList>
            <person name="Kono N."/>
            <person name="Nakamura H."/>
            <person name="Ohtoshi R."/>
            <person name="Tomita M."/>
            <person name="Numata K."/>
            <person name="Arakawa K."/>
        </authorList>
    </citation>
    <scope>NUCLEOTIDE SEQUENCE [LARGE SCALE GENOMIC DNA]</scope>
</reference>
<dbReference type="Proteomes" id="UP000299102">
    <property type="component" value="Unassembled WGS sequence"/>
</dbReference>
<dbReference type="PROSITE" id="PS50197">
    <property type="entry name" value="BEACH"/>
    <property type="match status" value="1"/>
</dbReference>
<dbReference type="InterPro" id="IPR057496">
    <property type="entry name" value="FAN-like_PH"/>
</dbReference>
<dbReference type="PANTHER" id="PTHR13743">
    <property type="entry name" value="BEIGE/BEACH-RELATED"/>
    <property type="match status" value="1"/>
</dbReference>
<dbReference type="PANTHER" id="PTHR13743:SF123">
    <property type="entry name" value="PROTEIN FAN"/>
    <property type="match status" value="1"/>
</dbReference>
<proteinExistence type="predicted"/>
<dbReference type="STRING" id="151549.A0A4C1Y5Z2"/>
<dbReference type="OrthoDB" id="26681at2759"/>
<dbReference type="SUPFAM" id="SSF50978">
    <property type="entry name" value="WD40 repeat-like"/>
    <property type="match status" value="1"/>
</dbReference>
<dbReference type="Pfam" id="PF00400">
    <property type="entry name" value="WD40"/>
    <property type="match status" value="2"/>
</dbReference>
<dbReference type="Gene3D" id="1.10.1540.10">
    <property type="entry name" value="BEACH domain"/>
    <property type="match status" value="1"/>
</dbReference>
<dbReference type="Pfam" id="PF02138">
    <property type="entry name" value="Beach"/>
    <property type="match status" value="1"/>
</dbReference>
<evidence type="ECO:0000313" key="4">
    <source>
        <dbReference type="Proteomes" id="UP000299102"/>
    </source>
</evidence>
<dbReference type="PROSITE" id="PS50082">
    <property type="entry name" value="WD_REPEATS_2"/>
    <property type="match status" value="1"/>
</dbReference>
<accession>A0A4C1Y5Z2</accession>
<dbReference type="InterPro" id="IPR036322">
    <property type="entry name" value="WD40_repeat_dom_sf"/>
</dbReference>
<dbReference type="EMBL" id="BGZK01001058">
    <property type="protein sequence ID" value="GBP69977.1"/>
    <property type="molecule type" value="Genomic_DNA"/>
</dbReference>
<dbReference type="InterPro" id="IPR050865">
    <property type="entry name" value="BEACH_Domain"/>
</dbReference>
<sequence>MRHGRLKLCSKSLIFEPKEWTYPLLKLHFKDCTAIAIVDSKTNEDPNDVIKIAIKQYTEMLEDNVLAPYKFKYEQKEVYFKFDFAVAEDCLHKMHQLQRASMLHPLEHNSMVATISHSLYMRMAFDPVMMEDFTEKIILELQAEKITPLVRHQGKLALTPTTLYFQPFNNIDTHYLKNSEETETDENLTVQGQGYIVNAFNTSNQILSIFAEWLKMCVFYPILTDTTLGPQAYQLLALEIRIDGFGRSLADRSKNDLTQYPVFPWIISDYKSDELNLDNADIYRDLSKPIGALNPDRLDKLKERYEEMCDPKFLYGSHYSAPGLVLFYLVRKYPQYMLCLQNGRFDHPDRMFNSVYDVYNNCLKNMSDFKELVPEFYDIEGKVHNVALPPWANSPEDFVRKLRSALESEYVSRHLHQWIDLIFGYKQRGEEAVRANNVFHHVCYEGSIDLECIEDMNERHAFEVQIMEFGQVPKQLFTRPHVRRITHEIPNSLTVKDTESNPRVLELVNTIQLHREEVMCVILEGDRIISVGKDGTLKVYSRSQKKQIRSVSLCGTPLSSCVMISENTVAVGSWDNEIYLYDVEYGRIIESFRAHDDSVSCLTWLKEERVLISGGWDCVVRAWRGAVPALRGLTAELDHDAKVTALTTRLATRIKYNGMYFRFDSITREKLGPLLDKCKLCTFNI</sequence>
<organism evidence="3 4">
    <name type="scientific">Eumeta variegata</name>
    <name type="common">Bagworm moth</name>
    <name type="synonym">Eumeta japonica</name>
    <dbReference type="NCBI Taxonomy" id="151549"/>
    <lineage>
        <taxon>Eukaryota</taxon>
        <taxon>Metazoa</taxon>
        <taxon>Ecdysozoa</taxon>
        <taxon>Arthropoda</taxon>
        <taxon>Hexapoda</taxon>
        <taxon>Insecta</taxon>
        <taxon>Pterygota</taxon>
        <taxon>Neoptera</taxon>
        <taxon>Endopterygota</taxon>
        <taxon>Lepidoptera</taxon>
        <taxon>Glossata</taxon>
        <taxon>Ditrysia</taxon>
        <taxon>Tineoidea</taxon>
        <taxon>Psychidae</taxon>
        <taxon>Oiketicinae</taxon>
        <taxon>Eumeta</taxon>
    </lineage>
</organism>
<gene>
    <name evidence="3" type="primary">Nsmaf</name>
    <name evidence="3" type="ORF">EVAR_50746_1</name>
</gene>
<dbReference type="CDD" id="cd06071">
    <property type="entry name" value="Beach"/>
    <property type="match status" value="1"/>
</dbReference>
<name>A0A4C1Y5Z2_EUMVA</name>
<evidence type="ECO:0000259" key="2">
    <source>
        <dbReference type="PROSITE" id="PS50197"/>
    </source>
</evidence>
<dbReference type="SMART" id="SM00320">
    <property type="entry name" value="WD40"/>
    <property type="match status" value="3"/>
</dbReference>
<dbReference type="Pfam" id="PF25400">
    <property type="entry name" value="PH_FAN"/>
    <property type="match status" value="1"/>
</dbReference>
<dbReference type="Gene3D" id="2.130.10.10">
    <property type="entry name" value="YVTN repeat-like/Quinoprotein amine dehydrogenase"/>
    <property type="match status" value="1"/>
</dbReference>
<dbReference type="InterPro" id="IPR000409">
    <property type="entry name" value="BEACH_dom"/>
</dbReference>
<protein>
    <submittedName>
        <fullName evidence="3">Protein FAN</fullName>
    </submittedName>
</protein>
<feature type="domain" description="BEACH" evidence="2">
    <location>
        <begin position="217"/>
        <end position="484"/>
    </location>
</feature>
<dbReference type="InterPro" id="IPR015943">
    <property type="entry name" value="WD40/YVTN_repeat-like_dom_sf"/>
</dbReference>
<keyword evidence="1" id="KW-0853">WD repeat</keyword>
<comment type="caution">
    <text evidence="3">The sequence shown here is derived from an EMBL/GenBank/DDBJ whole genome shotgun (WGS) entry which is preliminary data.</text>
</comment>
<dbReference type="InterPro" id="IPR036372">
    <property type="entry name" value="BEACH_dom_sf"/>
</dbReference>
<dbReference type="InterPro" id="IPR001680">
    <property type="entry name" value="WD40_rpt"/>
</dbReference>
<dbReference type="SMART" id="SM01026">
    <property type="entry name" value="Beach"/>
    <property type="match status" value="1"/>
</dbReference>
<dbReference type="SUPFAM" id="SSF81837">
    <property type="entry name" value="BEACH domain"/>
    <property type="match status" value="1"/>
</dbReference>
<evidence type="ECO:0000256" key="1">
    <source>
        <dbReference type="PROSITE-ProRule" id="PRU00221"/>
    </source>
</evidence>
<keyword evidence="4" id="KW-1185">Reference proteome</keyword>
<dbReference type="PROSITE" id="PS50294">
    <property type="entry name" value="WD_REPEATS_REGION"/>
    <property type="match status" value="1"/>
</dbReference>